<evidence type="ECO:0000256" key="3">
    <source>
        <dbReference type="ARBA" id="ARBA00022833"/>
    </source>
</evidence>
<feature type="domain" description="PHD-type" evidence="4">
    <location>
        <begin position="9"/>
        <end position="56"/>
    </location>
</feature>
<dbReference type="InterPro" id="IPR013083">
    <property type="entry name" value="Znf_RING/FYVE/PHD"/>
</dbReference>
<organism evidence="5 6">
    <name type="scientific">Portunus trituberculatus</name>
    <name type="common">Swimming crab</name>
    <name type="synonym">Neptunus trituberculatus</name>
    <dbReference type="NCBI Taxonomy" id="210409"/>
    <lineage>
        <taxon>Eukaryota</taxon>
        <taxon>Metazoa</taxon>
        <taxon>Ecdysozoa</taxon>
        <taxon>Arthropoda</taxon>
        <taxon>Crustacea</taxon>
        <taxon>Multicrustacea</taxon>
        <taxon>Malacostraca</taxon>
        <taxon>Eumalacostraca</taxon>
        <taxon>Eucarida</taxon>
        <taxon>Decapoda</taxon>
        <taxon>Pleocyemata</taxon>
        <taxon>Brachyura</taxon>
        <taxon>Eubrachyura</taxon>
        <taxon>Portunoidea</taxon>
        <taxon>Portunidae</taxon>
        <taxon>Portuninae</taxon>
        <taxon>Portunus</taxon>
    </lineage>
</organism>
<evidence type="ECO:0000313" key="6">
    <source>
        <dbReference type="Proteomes" id="UP000324222"/>
    </source>
</evidence>
<evidence type="ECO:0000313" key="5">
    <source>
        <dbReference type="EMBL" id="MPC39626.1"/>
    </source>
</evidence>
<dbReference type="SUPFAM" id="SSF57903">
    <property type="entry name" value="FYVE/PHD zinc finger"/>
    <property type="match status" value="1"/>
</dbReference>
<keyword evidence="1" id="KW-0479">Metal-binding</keyword>
<dbReference type="Gene3D" id="3.30.40.10">
    <property type="entry name" value="Zinc/RING finger domain, C3HC4 (zinc finger)"/>
    <property type="match status" value="1"/>
</dbReference>
<dbReference type="Proteomes" id="UP000324222">
    <property type="component" value="Unassembled WGS sequence"/>
</dbReference>
<name>A0A5B7F2R4_PORTR</name>
<keyword evidence="2" id="KW-0863">Zinc-finger</keyword>
<sequence>MFNSDSKKCKEEVTRRCREVACERCYDWYHVECVGLKGAVDRVLKNRNLLFLCSGCFLSEGGMGVTQVKSEVEGCEAVEAREDTPRVIPDGKRRPNIKAILDSEGAPQGDET</sequence>
<accession>A0A5B7F2R4</accession>
<keyword evidence="3" id="KW-0862">Zinc</keyword>
<dbReference type="GO" id="GO:0008270">
    <property type="term" value="F:zinc ion binding"/>
    <property type="evidence" value="ECO:0007669"/>
    <property type="project" value="UniProtKB-KW"/>
</dbReference>
<dbReference type="AlphaFoldDB" id="A0A5B7F2R4"/>
<evidence type="ECO:0000256" key="2">
    <source>
        <dbReference type="ARBA" id="ARBA00022771"/>
    </source>
</evidence>
<proteinExistence type="predicted"/>
<evidence type="ECO:0000259" key="4">
    <source>
        <dbReference type="Pfam" id="PF00628"/>
    </source>
</evidence>
<gene>
    <name evidence="5" type="ORF">E2C01_033170</name>
</gene>
<protein>
    <recommendedName>
        <fullName evidence="4">PHD-type domain-containing protein</fullName>
    </recommendedName>
</protein>
<dbReference type="Pfam" id="PF00628">
    <property type="entry name" value="PHD"/>
    <property type="match status" value="1"/>
</dbReference>
<dbReference type="EMBL" id="VSRR010004426">
    <property type="protein sequence ID" value="MPC39626.1"/>
    <property type="molecule type" value="Genomic_DNA"/>
</dbReference>
<evidence type="ECO:0000256" key="1">
    <source>
        <dbReference type="ARBA" id="ARBA00022723"/>
    </source>
</evidence>
<dbReference type="InterPro" id="IPR019787">
    <property type="entry name" value="Znf_PHD-finger"/>
</dbReference>
<reference evidence="5 6" key="1">
    <citation type="submission" date="2019-05" db="EMBL/GenBank/DDBJ databases">
        <title>Another draft genome of Portunus trituberculatus and its Hox gene families provides insights of decapod evolution.</title>
        <authorList>
            <person name="Jeong J.-H."/>
            <person name="Song I."/>
            <person name="Kim S."/>
            <person name="Choi T."/>
            <person name="Kim D."/>
            <person name="Ryu S."/>
            <person name="Kim W."/>
        </authorList>
    </citation>
    <scope>NUCLEOTIDE SEQUENCE [LARGE SCALE GENOMIC DNA]</scope>
    <source>
        <tissue evidence="5">Muscle</tissue>
    </source>
</reference>
<keyword evidence="6" id="KW-1185">Reference proteome</keyword>
<dbReference type="InterPro" id="IPR011011">
    <property type="entry name" value="Znf_FYVE_PHD"/>
</dbReference>
<comment type="caution">
    <text evidence="5">The sequence shown here is derived from an EMBL/GenBank/DDBJ whole genome shotgun (WGS) entry which is preliminary data.</text>
</comment>